<organism evidence="1 2">
    <name type="scientific">Iris pallida</name>
    <name type="common">Sweet iris</name>
    <dbReference type="NCBI Taxonomy" id="29817"/>
    <lineage>
        <taxon>Eukaryota</taxon>
        <taxon>Viridiplantae</taxon>
        <taxon>Streptophyta</taxon>
        <taxon>Embryophyta</taxon>
        <taxon>Tracheophyta</taxon>
        <taxon>Spermatophyta</taxon>
        <taxon>Magnoliopsida</taxon>
        <taxon>Liliopsida</taxon>
        <taxon>Asparagales</taxon>
        <taxon>Iridaceae</taxon>
        <taxon>Iridoideae</taxon>
        <taxon>Irideae</taxon>
        <taxon>Iris</taxon>
    </lineage>
</organism>
<evidence type="ECO:0000313" key="1">
    <source>
        <dbReference type="EMBL" id="KAJ6793945.1"/>
    </source>
</evidence>
<dbReference type="Proteomes" id="UP001140949">
    <property type="component" value="Unassembled WGS sequence"/>
</dbReference>
<dbReference type="AlphaFoldDB" id="A0AAX6DQH6"/>
<keyword evidence="2" id="KW-1185">Reference proteome</keyword>
<gene>
    <name evidence="1" type="ORF">M6B38_233165</name>
</gene>
<evidence type="ECO:0000313" key="2">
    <source>
        <dbReference type="Proteomes" id="UP001140949"/>
    </source>
</evidence>
<accession>A0AAX6DQH6</accession>
<protein>
    <submittedName>
        <fullName evidence="1">Uncharacterized protein</fullName>
    </submittedName>
</protein>
<reference evidence="1" key="1">
    <citation type="journal article" date="2023" name="GigaByte">
        <title>Genome assembly of the bearded iris, Iris pallida Lam.</title>
        <authorList>
            <person name="Bruccoleri R.E."/>
            <person name="Oakeley E.J."/>
            <person name="Faust A.M.E."/>
            <person name="Altorfer M."/>
            <person name="Dessus-Babus S."/>
            <person name="Burckhardt D."/>
            <person name="Oertli M."/>
            <person name="Naumann U."/>
            <person name="Petersen F."/>
            <person name="Wong J."/>
        </authorList>
    </citation>
    <scope>NUCLEOTIDE SEQUENCE</scope>
    <source>
        <strain evidence="1">GSM-AAB239-AS_SAM_17_03QT</strain>
    </source>
</reference>
<proteinExistence type="predicted"/>
<name>A0AAX6DQH6_IRIPA</name>
<comment type="caution">
    <text evidence="1">The sequence shown here is derived from an EMBL/GenBank/DDBJ whole genome shotgun (WGS) entry which is preliminary data.</text>
</comment>
<sequence>MESGARASLRRIFEAGGHTIVSSAADLLLPRRSITTSASFQS</sequence>
<dbReference type="EMBL" id="JANAVB010042618">
    <property type="protein sequence ID" value="KAJ6793945.1"/>
    <property type="molecule type" value="Genomic_DNA"/>
</dbReference>
<reference evidence="1" key="2">
    <citation type="submission" date="2023-04" db="EMBL/GenBank/DDBJ databases">
        <authorList>
            <person name="Bruccoleri R.E."/>
            <person name="Oakeley E.J."/>
            <person name="Faust A.-M."/>
            <person name="Dessus-Babus S."/>
            <person name="Altorfer M."/>
            <person name="Burckhardt D."/>
            <person name="Oertli M."/>
            <person name="Naumann U."/>
            <person name="Petersen F."/>
            <person name="Wong J."/>
        </authorList>
    </citation>
    <scope>NUCLEOTIDE SEQUENCE</scope>
    <source>
        <strain evidence="1">GSM-AAB239-AS_SAM_17_03QT</strain>
        <tissue evidence="1">Leaf</tissue>
    </source>
</reference>